<dbReference type="GO" id="GO:0003700">
    <property type="term" value="F:DNA-binding transcription factor activity"/>
    <property type="evidence" value="ECO:0007669"/>
    <property type="project" value="InterPro"/>
</dbReference>
<keyword evidence="7 10" id="KW-0238">DNA-binding</keyword>
<dbReference type="Gene3D" id="3.40.640.10">
    <property type="entry name" value="Type I PLP-dependent aspartate aminotransferase-like (Major domain)"/>
    <property type="match status" value="1"/>
</dbReference>
<evidence type="ECO:0000259" key="9">
    <source>
        <dbReference type="PROSITE" id="PS50949"/>
    </source>
</evidence>
<keyword evidence="11" id="KW-1185">Reference proteome</keyword>
<dbReference type="InterPro" id="IPR004839">
    <property type="entry name" value="Aminotransferase_I/II_large"/>
</dbReference>
<dbReference type="InterPro" id="IPR051446">
    <property type="entry name" value="HTH_trans_reg/aminotransferase"/>
</dbReference>
<evidence type="ECO:0000313" key="10">
    <source>
        <dbReference type="EMBL" id="PXX75805.1"/>
    </source>
</evidence>
<keyword evidence="3" id="KW-0032">Aminotransferase</keyword>
<dbReference type="GO" id="GO:0030170">
    <property type="term" value="F:pyridoxal phosphate binding"/>
    <property type="evidence" value="ECO:0007669"/>
    <property type="project" value="InterPro"/>
</dbReference>
<dbReference type="Pfam" id="PF00155">
    <property type="entry name" value="Aminotran_1_2"/>
    <property type="match status" value="1"/>
</dbReference>
<dbReference type="Gene3D" id="1.10.10.10">
    <property type="entry name" value="Winged helix-like DNA-binding domain superfamily/Winged helix DNA-binding domain"/>
    <property type="match status" value="1"/>
</dbReference>
<evidence type="ECO:0000256" key="4">
    <source>
        <dbReference type="ARBA" id="ARBA00022679"/>
    </source>
</evidence>
<gene>
    <name evidence="10" type="ORF">DFR34_12542</name>
</gene>
<sequence length="377" mass="41305">MNATTPTLLYQHLADDVASMIASGTLRPGDKLPSLREMRTRRQVSLTTVTEAFRVLEDRGLIEARPQSGFYVRRRPPLPLPAQSSPSPEPSLVSVNALLWRYMRIAHAGTFGCAVPAAELFPGAQLQKLTSEALRRHSHLLSDYGKPAGLDSLRRQIARRALGWGGRLAVDDIIVTNGCIEALSLCLRAVAQAGDVVAIESPTYFGVLQLLESHGVKALEIPTHPVSGVSLEALELATRHGQVKACLLTPNFSNPLGSLMPEANKRALVEMLAERNIPLIEDDIYGEFHFGRERPLPAKAFDTCGNVLYCSSFTKMISPGLRVGWVCGGRYQAKLEVLKYINSFTTPALMQQVVAQFLESGFDRHIRRLRRSGGAGN</sequence>
<evidence type="ECO:0000313" key="11">
    <source>
        <dbReference type="Proteomes" id="UP000247555"/>
    </source>
</evidence>
<dbReference type="PROSITE" id="PS50949">
    <property type="entry name" value="HTH_GNTR"/>
    <property type="match status" value="1"/>
</dbReference>
<dbReference type="FunFam" id="3.40.640.10:FF:000023">
    <property type="entry name" value="Transcriptional regulator, GntR family"/>
    <property type="match status" value="1"/>
</dbReference>
<dbReference type="InterPro" id="IPR015424">
    <property type="entry name" value="PyrdxlP-dep_Trfase"/>
</dbReference>
<dbReference type="PANTHER" id="PTHR46577:SF2">
    <property type="entry name" value="TRANSCRIPTIONAL REGULATORY PROTEIN"/>
    <property type="match status" value="1"/>
</dbReference>
<evidence type="ECO:0000256" key="8">
    <source>
        <dbReference type="ARBA" id="ARBA00023163"/>
    </source>
</evidence>
<dbReference type="PANTHER" id="PTHR46577">
    <property type="entry name" value="HTH-TYPE TRANSCRIPTIONAL REGULATORY PROTEIN GABR"/>
    <property type="match status" value="1"/>
</dbReference>
<dbReference type="InterPro" id="IPR000524">
    <property type="entry name" value="Tscrpt_reg_HTH_GntR"/>
</dbReference>
<dbReference type="AlphaFoldDB" id="A0A318KKL9"/>
<dbReference type="SUPFAM" id="SSF46785">
    <property type="entry name" value="Winged helix' DNA-binding domain"/>
    <property type="match status" value="1"/>
</dbReference>
<comment type="similarity">
    <text evidence="1">In the C-terminal section; belongs to the class-I pyridoxal-phosphate-dependent aminotransferase family.</text>
</comment>
<accession>A0A318KKL9</accession>
<proteinExistence type="inferred from homology"/>
<keyword evidence="8" id="KW-0804">Transcription</keyword>
<feature type="domain" description="HTH gntR-type" evidence="9">
    <location>
        <begin position="7"/>
        <end position="75"/>
    </location>
</feature>
<dbReference type="InterPro" id="IPR015421">
    <property type="entry name" value="PyrdxlP-dep_Trfase_major"/>
</dbReference>
<evidence type="ECO:0000256" key="2">
    <source>
        <dbReference type="ARBA" id="ARBA00021531"/>
    </source>
</evidence>
<evidence type="ECO:0000256" key="3">
    <source>
        <dbReference type="ARBA" id="ARBA00022576"/>
    </source>
</evidence>
<organism evidence="10 11">
    <name type="scientific">Rivihabitans pingtungensis</name>
    <dbReference type="NCBI Taxonomy" id="1054498"/>
    <lineage>
        <taxon>Bacteria</taxon>
        <taxon>Pseudomonadati</taxon>
        <taxon>Pseudomonadota</taxon>
        <taxon>Betaproteobacteria</taxon>
        <taxon>Neisseriales</taxon>
        <taxon>Aquaspirillaceae</taxon>
        <taxon>Rivihabitans</taxon>
    </lineage>
</organism>
<dbReference type="GO" id="GO:0003677">
    <property type="term" value="F:DNA binding"/>
    <property type="evidence" value="ECO:0007669"/>
    <property type="project" value="UniProtKB-KW"/>
</dbReference>
<dbReference type="InterPro" id="IPR036388">
    <property type="entry name" value="WH-like_DNA-bd_sf"/>
</dbReference>
<dbReference type="EMBL" id="QJKI01000025">
    <property type="protein sequence ID" value="PXX75805.1"/>
    <property type="molecule type" value="Genomic_DNA"/>
</dbReference>
<dbReference type="InterPro" id="IPR036390">
    <property type="entry name" value="WH_DNA-bd_sf"/>
</dbReference>
<keyword evidence="5" id="KW-0663">Pyridoxal phosphate</keyword>
<dbReference type="Proteomes" id="UP000247555">
    <property type="component" value="Unassembled WGS sequence"/>
</dbReference>
<reference evidence="10 11" key="1">
    <citation type="submission" date="2018-05" db="EMBL/GenBank/DDBJ databases">
        <title>Genomic Encyclopedia of Type Strains, Phase IV (KMG-IV): sequencing the most valuable type-strain genomes for metagenomic binning, comparative biology and taxonomic classification.</title>
        <authorList>
            <person name="Goeker M."/>
        </authorList>
    </citation>
    <scope>NUCLEOTIDE SEQUENCE [LARGE SCALE GENOMIC DNA]</scope>
    <source>
        <strain evidence="10 11">DSM 29661</strain>
    </source>
</reference>
<evidence type="ECO:0000256" key="5">
    <source>
        <dbReference type="ARBA" id="ARBA00022898"/>
    </source>
</evidence>
<evidence type="ECO:0000256" key="7">
    <source>
        <dbReference type="ARBA" id="ARBA00023125"/>
    </source>
</evidence>
<dbReference type="SMART" id="SM00345">
    <property type="entry name" value="HTH_GNTR"/>
    <property type="match status" value="1"/>
</dbReference>
<dbReference type="Pfam" id="PF00392">
    <property type="entry name" value="GntR"/>
    <property type="match status" value="1"/>
</dbReference>
<evidence type="ECO:0000256" key="6">
    <source>
        <dbReference type="ARBA" id="ARBA00023015"/>
    </source>
</evidence>
<evidence type="ECO:0000256" key="1">
    <source>
        <dbReference type="ARBA" id="ARBA00005384"/>
    </source>
</evidence>
<keyword evidence="6" id="KW-0805">Transcription regulation</keyword>
<dbReference type="RefSeq" id="WP_211309433.1">
    <property type="nucleotide sequence ID" value="NZ_QJKI01000025.1"/>
</dbReference>
<dbReference type="GO" id="GO:0008483">
    <property type="term" value="F:transaminase activity"/>
    <property type="evidence" value="ECO:0007669"/>
    <property type="project" value="UniProtKB-KW"/>
</dbReference>
<dbReference type="CDD" id="cd00609">
    <property type="entry name" value="AAT_like"/>
    <property type="match status" value="1"/>
</dbReference>
<comment type="caution">
    <text evidence="10">The sequence shown here is derived from an EMBL/GenBank/DDBJ whole genome shotgun (WGS) entry which is preliminary data.</text>
</comment>
<dbReference type="CDD" id="cd07377">
    <property type="entry name" value="WHTH_GntR"/>
    <property type="match status" value="1"/>
</dbReference>
<dbReference type="SUPFAM" id="SSF53383">
    <property type="entry name" value="PLP-dependent transferases"/>
    <property type="match status" value="1"/>
</dbReference>
<protein>
    <recommendedName>
        <fullName evidence="2">Putative 8-amino-7-oxononanoate synthase</fullName>
    </recommendedName>
</protein>
<name>A0A318KKL9_9NEIS</name>
<keyword evidence="4" id="KW-0808">Transferase</keyword>